<protein>
    <submittedName>
        <fullName evidence="1">Uncharacterized protein</fullName>
    </submittedName>
</protein>
<organism evidence="1 2">
    <name type="scientific">Sphaerodactylus townsendi</name>
    <dbReference type="NCBI Taxonomy" id="933632"/>
    <lineage>
        <taxon>Eukaryota</taxon>
        <taxon>Metazoa</taxon>
        <taxon>Chordata</taxon>
        <taxon>Craniata</taxon>
        <taxon>Vertebrata</taxon>
        <taxon>Euteleostomi</taxon>
        <taxon>Lepidosauria</taxon>
        <taxon>Squamata</taxon>
        <taxon>Bifurcata</taxon>
        <taxon>Gekkota</taxon>
        <taxon>Sphaerodactylidae</taxon>
        <taxon>Sphaerodactylus</taxon>
    </lineage>
</organism>
<proteinExistence type="predicted"/>
<dbReference type="EMBL" id="CM037619">
    <property type="protein sequence ID" value="KAH8007606.1"/>
    <property type="molecule type" value="Genomic_DNA"/>
</dbReference>
<evidence type="ECO:0000313" key="2">
    <source>
        <dbReference type="Proteomes" id="UP000827872"/>
    </source>
</evidence>
<accession>A0ACB8FQ05</accession>
<sequence>MVVAVKEKGKANPGSCTGTITLNIQNVNDEAPVFLNTSDTHLNISENLPFGTLVARLTAADRDIGDTVHYEFVGSYRGFTINADTGDITITFPLDYEDPTVPQTRMLEVRAFDNDRQHSATALLIITLQDVNDNFPLCPQDIYVKEVTETIPIGTPLVTLICGDKDGTAPSNSLSYTLTLENFSNETFTLEDHVIKVGPEPLNYDSVAFAALQFKHTLIVQVSDGGTPSLTSTVTVIVKVTRANEIAPHTGTKTFNVFENSKIGTVVGTVNFTDEDWPINNLKWTIIGDNMGDPPRFYIESNTAVQDNITCLTYSYKASWDFGIIKVLNALDRETKYQYVLRVRATDLDNDIEPDPKRQKSGTSTVTINILVNETLLGTV</sequence>
<reference evidence="1" key="1">
    <citation type="submission" date="2021-08" db="EMBL/GenBank/DDBJ databases">
        <title>The first chromosome-level gecko genome reveals the dynamic sex chromosomes of Neotropical dwarf geckos (Sphaerodactylidae: Sphaerodactylus).</title>
        <authorList>
            <person name="Pinto B.J."/>
            <person name="Keating S.E."/>
            <person name="Gamble T."/>
        </authorList>
    </citation>
    <scope>NUCLEOTIDE SEQUENCE</scope>
    <source>
        <strain evidence="1">TG3544</strain>
    </source>
</reference>
<evidence type="ECO:0000313" key="1">
    <source>
        <dbReference type="EMBL" id="KAH8007606.1"/>
    </source>
</evidence>
<dbReference type="Proteomes" id="UP000827872">
    <property type="component" value="Linkage Group LG06"/>
</dbReference>
<gene>
    <name evidence="1" type="ORF">K3G42_024513</name>
</gene>
<keyword evidence="2" id="KW-1185">Reference proteome</keyword>
<comment type="caution">
    <text evidence="1">The sequence shown here is derived from an EMBL/GenBank/DDBJ whole genome shotgun (WGS) entry which is preliminary data.</text>
</comment>
<name>A0ACB8FQ05_9SAUR</name>